<evidence type="ECO:0000313" key="3">
    <source>
        <dbReference type="Proteomes" id="UP000266673"/>
    </source>
</evidence>
<evidence type="ECO:0000259" key="1">
    <source>
        <dbReference type="SMART" id="SM01017"/>
    </source>
</evidence>
<dbReference type="Gene3D" id="2.60.40.640">
    <property type="match status" value="2"/>
</dbReference>
<dbReference type="GO" id="GO:0070086">
    <property type="term" value="P:ubiquitin-dependent endocytosis"/>
    <property type="evidence" value="ECO:0007669"/>
    <property type="project" value="TreeGrafter"/>
</dbReference>
<comment type="caution">
    <text evidence="2">The sequence shown here is derived from an EMBL/GenBank/DDBJ whole genome shotgun (WGS) entry which is preliminary data.</text>
</comment>
<dbReference type="GO" id="GO:0030674">
    <property type="term" value="F:protein-macromolecule adaptor activity"/>
    <property type="evidence" value="ECO:0007669"/>
    <property type="project" value="TreeGrafter"/>
</dbReference>
<dbReference type="InterPro" id="IPR011022">
    <property type="entry name" value="Arrestin_C-like"/>
</dbReference>
<keyword evidence="3" id="KW-1185">Reference proteome</keyword>
<dbReference type="GO" id="GO:0005886">
    <property type="term" value="C:plasma membrane"/>
    <property type="evidence" value="ECO:0007669"/>
    <property type="project" value="TreeGrafter"/>
</dbReference>
<feature type="domain" description="Arrestin C-terminal-like" evidence="1">
    <location>
        <begin position="164"/>
        <end position="299"/>
    </location>
</feature>
<dbReference type="AlphaFoldDB" id="A0A397V1T2"/>
<name>A0A397V1T2_9GLOM</name>
<dbReference type="InterPro" id="IPR014756">
    <property type="entry name" value="Ig_E-set"/>
</dbReference>
<dbReference type="PANTHER" id="PTHR11188:SF17">
    <property type="entry name" value="FI21816P1"/>
    <property type="match status" value="1"/>
</dbReference>
<dbReference type="STRING" id="44941.A0A397V1T2"/>
<dbReference type="Pfam" id="PF02752">
    <property type="entry name" value="Arrestin_C"/>
    <property type="match status" value="1"/>
</dbReference>
<dbReference type="InterPro" id="IPR014752">
    <property type="entry name" value="Arrestin-like_C"/>
</dbReference>
<accession>A0A397V1T2</accession>
<dbReference type="GO" id="GO:0005829">
    <property type="term" value="C:cytosol"/>
    <property type="evidence" value="ECO:0007669"/>
    <property type="project" value="TreeGrafter"/>
</dbReference>
<gene>
    <name evidence="2" type="ORF">C2G38_2002299</name>
</gene>
<dbReference type="SMART" id="SM01017">
    <property type="entry name" value="Arrestin_C"/>
    <property type="match status" value="1"/>
</dbReference>
<dbReference type="OrthoDB" id="2333384at2759"/>
<sequence>MLNSPTFKILVEQETITMHGTPQESAGNVLRGRLLLALSEVTKIKSIKLTFQGKSKVVWHGDSTSRFQSEEKTLIEHEWVFLEQKKYHLLAPGNYNWGFELVLPGSLPETIAGCEHGSIEYRLKAIAERPSFALNLNARQNITLQRCSFLNSEDALDTVVSNTWTDRVIYDFSVDSKTLTLGDEISLSMDIKPLNQSLRVREYSCTFNECVSYNVGTNKRSISKTLNSVRGDNLHWNEYLWSDSLKIRIPQSKTICHYDSDNSIIQIAHELRLSIIFAVEENRLVELRATLPIIITLNNDDMELPPYREFDPYNINSNRINEHYEHYENVNISLPSYDSIITNNDTSSYYKDITPPPPIYVV</sequence>
<dbReference type="Pfam" id="PF00339">
    <property type="entry name" value="Arrestin_N"/>
    <property type="match status" value="1"/>
</dbReference>
<protein>
    <recommendedName>
        <fullName evidence="1">Arrestin C-terminal-like domain-containing protein</fullName>
    </recommendedName>
</protein>
<dbReference type="GO" id="GO:0031625">
    <property type="term" value="F:ubiquitin protein ligase binding"/>
    <property type="evidence" value="ECO:0007669"/>
    <property type="project" value="TreeGrafter"/>
</dbReference>
<dbReference type="InterPro" id="IPR050357">
    <property type="entry name" value="Arrestin_domain-protein"/>
</dbReference>
<evidence type="ECO:0000313" key="2">
    <source>
        <dbReference type="EMBL" id="RIB15538.1"/>
    </source>
</evidence>
<organism evidence="2 3">
    <name type="scientific">Gigaspora rosea</name>
    <dbReference type="NCBI Taxonomy" id="44941"/>
    <lineage>
        <taxon>Eukaryota</taxon>
        <taxon>Fungi</taxon>
        <taxon>Fungi incertae sedis</taxon>
        <taxon>Mucoromycota</taxon>
        <taxon>Glomeromycotina</taxon>
        <taxon>Glomeromycetes</taxon>
        <taxon>Diversisporales</taxon>
        <taxon>Gigasporaceae</taxon>
        <taxon>Gigaspora</taxon>
    </lineage>
</organism>
<dbReference type="PANTHER" id="PTHR11188">
    <property type="entry name" value="ARRESTIN DOMAIN CONTAINING PROTEIN"/>
    <property type="match status" value="1"/>
</dbReference>
<dbReference type="Proteomes" id="UP000266673">
    <property type="component" value="Unassembled WGS sequence"/>
</dbReference>
<reference evidence="2 3" key="1">
    <citation type="submission" date="2018-06" db="EMBL/GenBank/DDBJ databases">
        <title>Comparative genomics reveals the genomic features of Rhizophagus irregularis, R. cerebriforme, R. diaphanum and Gigaspora rosea, and their symbiotic lifestyle signature.</title>
        <authorList>
            <person name="Morin E."/>
            <person name="San Clemente H."/>
            <person name="Chen E.C.H."/>
            <person name="De La Providencia I."/>
            <person name="Hainaut M."/>
            <person name="Kuo A."/>
            <person name="Kohler A."/>
            <person name="Murat C."/>
            <person name="Tang N."/>
            <person name="Roy S."/>
            <person name="Loubradou J."/>
            <person name="Henrissat B."/>
            <person name="Grigoriev I.V."/>
            <person name="Corradi N."/>
            <person name="Roux C."/>
            <person name="Martin F.M."/>
        </authorList>
    </citation>
    <scope>NUCLEOTIDE SEQUENCE [LARGE SCALE GENOMIC DNA]</scope>
    <source>
        <strain evidence="2 3">DAOM 194757</strain>
    </source>
</reference>
<dbReference type="InterPro" id="IPR011021">
    <property type="entry name" value="Arrestin-like_N"/>
</dbReference>
<dbReference type="SUPFAM" id="SSF81296">
    <property type="entry name" value="E set domains"/>
    <property type="match status" value="1"/>
</dbReference>
<dbReference type="EMBL" id="QKWP01000736">
    <property type="protein sequence ID" value="RIB15538.1"/>
    <property type="molecule type" value="Genomic_DNA"/>
</dbReference>
<proteinExistence type="predicted"/>